<keyword evidence="7 9" id="KW-1133">Transmembrane helix</keyword>
<protein>
    <submittedName>
        <fullName evidence="10">2-keto-3-deoxygluconate permease</fullName>
    </submittedName>
</protein>
<evidence type="ECO:0000313" key="10">
    <source>
        <dbReference type="EMBL" id="SDH18285.1"/>
    </source>
</evidence>
<keyword evidence="8 9" id="KW-0472">Membrane</keyword>
<evidence type="ECO:0000256" key="1">
    <source>
        <dbReference type="ARBA" id="ARBA00006430"/>
    </source>
</evidence>
<dbReference type="GO" id="GO:0015649">
    <property type="term" value="F:2-keto-3-deoxygluconate:proton symporter activity"/>
    <property type="evidence" value="ECO:0007669"/>
    <property type="project" value="InterPro"/>
</dbReference>
<gene>
    <name evidence="10" type="ORF">SAMN04489720_0320</name>
</gene>
<dbReference type="Pfam" id="PF03812">
    <property type="entry name" value="KdgT"/>
    <property type="match status" value="1"/>
</dbReference>
<feature type="transmembrane region" description="Helical" evidence="9">
    <location>
        <begin position="264"/>
        <end position="285"/>
    </location>
</feature>
<comment type="similarity">
    <text evidence="1">Belongs to the KdgT transporter family.</text>
</comment>
<feature type="transmembrane region" description="Helical" evidence="9">
    <location>
        <begin position="148"/>
        <end position="167"/>
    </location>
</feature>
<feature type="transmembrane region" description="Helical" evidence="9">
    <location>
        <begin position="201"/>
        <end position="224"/>
    </location>
</feature>
<evidence type="ECO:0000256" key="6">
    <source>
        <dbReference type="ARBA" id="ARBA00022847"/>
    </source>
</evidence>
<feature type="transmembrane region" description="Helical" evidence="9">
    <location>
        <begin position="46"/>
        <end position="67"/>
    </location>
</feature>
<dbReference type="Proteomes" id="UP000198822">
    <property type="component" value="Chromosome I"/>
</dbReference>
<dbReference type="OrthoDB" id="3185611at2"/>
<evidence type="ECO:0000256" key="4">
    <source>
        <dbReference type="ARBA" id="ARBA00022597"/>
    </source>
</evidence>
<feature type="transmembrane region" description="Helical" evidence="9">
    <location>
        <begin position="297"/>
        <end position="319"/>
    </location>
</feature>
<keyword evidence="11" id="KW-1185">Reference proteome</keyword>
<keyword evidence="3" id="KW-1003">Cell membrane</keyword>
<feature type="transmembrane region" description="Helical" evidence="9">
    <location>
        <begin position="173"/>
        <end position="194"/>
    </location>
</feature>
<evidence type="ECO:0000256" key="3">
    <source>
        <dbReference type="ARBA" id="ARBA00022475"/>
    </source>
</evidence>
<dbReference type="STRING" id="399736.SAMN04489720_0320"/>
<dbReference type="EMBL" id="LT629695">
    <property type="protein sequence ID" value="SDH18285.1"/>
    <property type="molecule type" value="Genomic_DNA"/>
</dbReference>
<proteinExistence type="inferred from homology"/>
<feature type="transmembrane region" description="Helical" evidence="9">
    <location>
        <begin position="113"/>
        <end position="136"/>
    </location>
</feature>
<feature type="transmembrane region" description="Helical" evidence="9">
    <location>
        <begin position="21"/>
        <end position="40"/>
    </location>
</feature>
<keyword evidence="6" id="KW-0769">Symport</keyword>
<evidence type="ECO:0000256" key="7">
    <source>
        <dbReference type="ARBA" id="ARBA00022989"/>
    </source>
</evidence>
<evidence type="ECO:0000256" key="9">
    <source>
        <dbReference type="SAM" id="Phobius"/>
    </source>
</evidence>
<dbReference type="GO" id="GO:0016020">
    <property type="term" value="C:membrane"/>
    <property type="evidence" value="ECO:0007669"/>
    <property type="project" value="InterPro"/>
</dbReference>
<dbReference type="InterPro" id="IPR004684">
    <property type="entry name" value="2keto-3dGluconate_permease"/>
</dbReference>
<evidence type="ECO:0000313" key="11">
    <source>
        <dbReference type="Proteomes" id="UP000198822"/>
    </source>
</evidence>
<evidence type="ECO:0000256" key="5">
    <source>
        <dbReference type="ARBA" id="ARBA00022692"/>
    </source>
</evidence>
<evidence type="ECO:0000256" key="8">
    <source>
        <dbReference type="ARBA" id="ARBA00023136"/>
    </source>
</evidence>
<keyword evidence="4" id="KW-0762">Sugar transport</keyword>
<dbReference type="AlphaFoldDB" id="A0A1G8AB75"/>
<keyword evidence="2" id="KW-0813">Transport</keyword>
<feature type="transmembrane region" description="Helical" evidence="9">
    <location>
        <begin position="79"/>
        <end position="107"/>
    </location>
</feature>
<sequence length="344" mass="34643">MTQPPMERASLVPMFKTLSKIPGGLVIVPLVLGVLAANLIPDALAIGSFTTALFRDGTLVLIGLLIVSTGAQITGSRTGAAAAGTTLVVLVAKTLVPITLAVVLGLVVGIDGILGVSVLGLIAVFGNSNGGLWLAFASQYGDSRDRGAYIASALDDGPFLALIFLGASGLGDIPFLAIVAAIVPFIIGLIIGRLDREWTQVLAEVPSIVIPFMSFSVGTGISFLTVLTGGLTGVIMGVLVVAFTGGLTYLGYRHVLKRGNQSGIGFSAGTTAGNAVAVPAAVAAADPSLEHLVGAATAQAATAVLVTAVLAPLTAGWVMRRQGGIAKGSSSKEFRAAVADTVND</sequence>
<feature type="transmembrane region" description="Helical" evidence="9">
    <location>
        <begin position="230"/>
        <end position="252"/>
    </location>
</feature>
<evidence type="ECO:0000256" key="2">
    <source>
        <dbReference type="ARBA" id="ARBA00022448"/>
    </source>
</evidence>
<reference evidence="11" key="1">
    <citation type="submission" date="2016-10" db="EMBL/GenBank/DDBJ databases">
        <authorList>
            <person name="Varghese N."/>
            <person name="Submissions S."/>
        </authorList>
    </citation>
    <scope>NUCLEOTIDE SEQUENCE [LARGE SCALE GENOMIC DNA]</scope>
    <source>
        <strain evidence="11">DSM 22002</strain>
    </source>
</reference>
<keyword evidence="5 9" id="KW-0812">Transmembrane</keyword>
<accession>A0A1G8AB75</accession>
<organism evidence="10 11">
    <name type="scientific">Agrococcus jejuensis</name>
    <dbReference type="NCBI Taxonomy" id="399736"/>
    <lineage>
        <taxon>Bacteria</taxon>
        <taxon>Bacillati</taxon>
        <taxon>Actinomycetota</taxon>
        <taxon>Actinomycetes</taxon>
        <taxon>Micrococcales</taxon>
        <taxon>Microbacteriaceae</taxon>
        <taxon>Agrococcus</taxon>
    </lineage>
</organism>
<name>A0A1G8AB75_9MICO</name>